<feature type="compositionally biased region" description="Low complexity" evidence="2">
    <location>
        <begin position="117"/>
        <end position="130"/>
    </location>
</feature>
<reference evidence="4 5" key="1">
    <citation type="submission" date="2018-09" db="EMBL/GenBank/DDBJ databases">
        <title>Novel species of Cryobacterium.</title>
        <authorList>
            <person name="Liu Q."/>
            <person name="Xin Y.-H."/>
        </authorList>
    </citation>
    <scope>NUCLEOTIDE SEQUENCE [LARGE SCALE GENOMIC DNA]</scope>
    <source>
        <strain evidence="4 5">Hh39</strain>
    </source>
</reference>
<name>A0A3A5MV34_9MICO</name>
<dbReference type="OrthoDB" id="668782at2"/>
<dbReference type="EMBL" id="QZVS01000077">
    <property type="protein sequence ID" value="RJT89064.1"/>
    <property type="molecule type" value="Genomic_DNA"/>
</dbReference>
<dbReference type="PANTHER" id="PTHR35174:SF3">
    <property type="entry name" value="BLL7171 PROTEIN"/>
    <property type="match status" value="1"/>
</dbReference>
<dbReference type="Gene3D" id="3.30.70.1060">
    <property type="entry name" value="Dimeric alpha+beta barrel"/>
    <property type="match status" value="1"/>
</dbReference>
<dbReference type="InterPro" id="IPR011008">
    <property type="entry name" value="Dimeric_a/b-barrel"/>
</dbReference>
<accession>A0A3A5MV34</accession>
<evidence type="ECO:0000256" key="2">
    <source>
        <dbReference type="SAM" id="MobiDB-lite"/>
    </source>
</evidence>
<evidence type="ECO:0000259" key="3">
    <source>
        <dbReference type="Pfam" id="PF03795"/>
    </source>
</evidence>
<feature type="region of interest" description="Disordered" evidence="2">
    <location>
        <begin position="115"/>
        <end position="140"/>
    </location>
</feature>
<dbReference type="Proteomes" id="UP000272015">
    <property type="component" value="Unassembled WGS sequence"/>
</dbReference>
<evidence type="ECO:0000313" key="5">
    <source>
        <dbReference type="Proteomes" id="UP000272015"/>
    </source>
</evidence>
<dbReference type="SUPFAM" id="SSF54909">
    <property type="entry name" value="Dimeric alpha+beta barrel"/>
    <property type="match status" value="1"/>
</dbReference>
<comment type="caution">
    <text evidence="4">The sequence shown here is derived from an EMBL/GenBank/DDBJ whole genome shotgun (WGS) entry which is preliminary data.</text>
</comment>
<gene>
    <name evidence="4" type="ORF">D6T64_08100</name>
</gene>
<feature type="domain" description="YCII-related" evidence="3">
    <location>
        <begin position="41"/>
        <end position="114"/>
    </location>
</feature>
<comment type="similarity">
    <text evidence="1">Belongs to the YciI family.</text>
</comment>
<evidence type="ECO:0000313" key="4">
    <source>
        <dbReference type="EMBL" id="RJT89064.1"/>
    </source>
</evidence>
<dbReference type="PANTHER" id="PTHR35174">
    <property type="entry name" value="BLL7171 PROTEIN-RELATED"/>
    <property type="match status" value="1"/>
</dbReference>
<protein>
    <submittedName>
        <fullName evidence="4">Transcription initiation protein</fullName>
    </submittedName>
</protein>
<dbReference type="RefSeq" id="WP_119974014.1">
    <property type="nucleotide sequence ID" value="NZ_JBHSQA010000017.1"/>
</dbReference>
<keyword evidence="5" id="KW-1185">Reference proteome</keyword>
<evidence type="ECO:0000256" key="1">
    <source>
        <dbReference type="ARBA" id="ARBA00007689"/>
    </source>
</evidence>
<dbReference type="AlphaFoldDB" id="A0A3A5MV34"/>
<dbReference type="InterPro" id="IPR005545">
    <property type="entry name" value="YCII"/>
</dbReference>
<sequence>MPSYVALIYTPDVDWSAPEYAGEMAEYGAFGEAAASVIRGGAALYHTPTATTVRVTGGKGGDVVLSDGPYAETKEALTGFYLLECTDLDEAIRVAAMIPGAWSGAVEVRPALPMTAPPESATAAEAPAHSSDARPTSVTT</sequence>
<proteinExistence type="inferred from homology"/>
<dbReference type="Pfam" id="PF03795">
    <property type="entry name" value="YCII"/>
    <property type="match status" value="1"/>
</dbReference>
<organism evidence="4 5">
    <name type="scientific">Cryobacterium melibiosiphilum</name>
    <dbReference type="NCBI Taxonomy" id="995039"/>
    <lineage>
        <taxon>Bacteria</taxon>
        <taxon>Bacillati</taxon>
        <taxon>Actinomycetota</taxon>
        <taxon>Actinomycetes</taxon>
        <taxon>Micrococcales</taxon>
        <taxon>Microbacteriaceae</taxon>
        <taxon>Cryobacterium</taxon>
    </lineage>
</organism>